<dbReference type="AlphaFoldDB" id="A0A9P8UJC8"/>
<dbReference type="Proteomes" id="UP000758603">
    <property type="component" value="Unassembled WGS sequence"/>
</dbReference>
<dbReference type="EMBL" id="JAGPXC010000005">
    <property type="protein sequence ID" value="KAH6653181.1"/>
    <property type="molecule type" value="Genomic_DNA"/>
</dbReference>
<dbReference type="RefSeq" id="XP_045957458.1">
    <property type="nucleotide sequence ID" value="XM_046096143.1"/>
</dbReference>
<dbReference type="GeneID" id="70125036"/>
<evidence type="ECO:0000313" key="2">
    <source>
        <dbReference type="Proteomes" id="UP000758603"/>
    </source>
</evidence>
<keyword evidence="2" id="KW-1185">Reference proteome</keyword>
<evidence type="ECO:0000313" key="1">
    <source>
        <dbReference type="EMBL" id="KAH6653181.1"/>
    </source>
</evidence>
<protein>
    <submittedName>
        <fullName evidence="1">Uncharacterized protein</fullName>
    </submittedName>
</protein>
<gene>
    <name evidence="1" type="ORF">BKA67DRAFT_310997</name>
</gene>
<sequence length="166" mass="18253">MMGSTAGIFGLGLFGFALIGLAVGLPLALRRHDDDKNDGKNEQKTNEAIVQAMKALEKAKDDPHYLVQELKDRPEYGNFTQRLYTYTPQILMGYENVESIGSGRFASVMKVLMDSDLALQVMTSRSAMQMSLDLLCTQEGPEVCKRLNAISDAVAGRDTTDDPICK</sequence>
<accession>A0A9P8UJC8</accession>
<name>A0A9P8UJC8_9PEZI</name>
<proteinExistence type="predicted"/>
<reference evidence="1" key="1">
    <citation type="journal article" date="2021" name="Nat. Commun.">
        <title>Genetic determinants of endophytism in the Arabidopsis root mycobiome.</title>
        <authorList>
            <person name="Mesny F."/>
            <person name="Miyauchi S."/>
            <person name="Thiergart T."/>
            <person name="Pickel B."/>
            <person name="Atanasova L."/>
            <person name="Karlsson M."/>
            <person name="Huettel B."/>
            <person name="Barry K.W."/>
            <person name="Haridas S."/>
            <person name="Chen C."/>
            <person name="Bauer D."/>
            <person name="Andreopoulos W."/>
            <person name="Pangilinan J."/>
            <person name="LaButti K."/>
            <person name="Riley R."/>
            <person name="Lipzen A."/>
            <person name="Clum A."/>
            <person name="Drula E."/>
            <person name="Henrissat B."/>
            <person name="Kohler A."/>
            <person name="Grigoriev I.V."/>
            <person name="Martin F.M."/>
            <person name="Hacquard S."/>
        </authorList>
    </citation>
    <scope>NUCLEOTIDE SEQUENCE</scope>
    <source>
        <strain evidence="1">MPI-SDFR-AT-0073</strain>
    </source>
</reference>
<comment type="caution">
    <text evidence="1">The sequence shown here is derived from an EMBL/GenBank/DDBJ whole genome shotgun (WGS) entry which is preliminary data.</text>
</comment>
<organism evidence="1 2">
    <name type="scientific">Truncatella angustata</name>
    <dbReference type="NCBI Taxonomy" id="152316"/>
    <lineage>
        <taxon>Eukaryota</taxon>
        <taxon>Fungi</taxon>
        <taxon>Dikarya</taxon>
        <taxon>Ascomycota</taxon>
        <taxon>Pezizomycotina</taxon>
        <taxon>Sordariomycetes</taxon>
        <taxon>Xylariomycetidae</taxon>
        <taxon>Amphisphaeriales</taxon>
        <taxon>Sporocadaceae</taxon>
        <taxon>Truncatella</taxon>
    </lineage>
</organism>